<feature type="repeat" description="RCC1" evidence="3">
    <location>
        <begin position="196"/>
        <end position="268"/>
    </location>
</feature>
<evidence type="ECO:0000256" key="2">
    <source>
        <dbReference type="PROSITE-ProRule" id="PRU00023"/>
    </source>
</evidence>
<dbReference type="PROSITE" id="PS50097">
    <property type="entry name" value="BTB"/>
    <property type="match status" value="2"/>
</dbReference>
<dbReference type="SUPFAM" id="SSF48403">
    <property type="entry name" value="Ankyrin repeat"/>
    <property type="match status" value="1"/>
</dbReference>
<feature type="compositionally biased region" description="Basic and acidic residues" evidence="4">
    <location>
        <begin position="1406"/>
        <end position="1443"/>
    </location>
</feature>
<feature type="domain" description="BTB" evidence="5">
    <location>
        <begin position="865"/>
        <end position="927"/>
    </location>
</feature>
<evidence type="ECO:0000313" key="7">
    <source>
        <dbReference type="Proteomes" id="UP000245942"/>
    </source>
</evidence>
<dbReference type="EMBL" id="KZ819334">
    <property type="protein sequence ID" value="PWN18706.1"/>
    <property type="molecule type" value="Genomic_DNA"/>
</dbReference>
<feature type="repeat" description="ANK" evidence="2">
    <location>
        <begin position="127"/>
        <end position="160"/>
    </location>
</feature>
<feature type="compositionally biased region" description="Polar residues" evidence="4">
    <location>
        <begin position="1294"/>
        <end position="1304"/>
    </location>
</feature>
<dbReference type="InterPro" id="IPR011333">
    <property type="entry name" value="SKP1/BTB/POZ_sf"/>
</dbReference>
<feature type="compositionally biased region" description="Low complexity" evidence="4">
    <location>
        <begin position="1542"/>
        <end position="1557"/>
    </location>
</feature>
<feature type="region of interest" description="Disordered" evidence="4">
    <location>
        <begin position="1085"/>
        <end position="1110"/>
    </location>
</feature>
<feature type="compositionally biased region" description="Polar residues" evidence="4">
    <location>
        <begin position="1343"/>
        <end position="1359"/>
    </location>
</feature>
<dbReference type="InterPro" id="IPR002110">
    <property type="entry name" value="Ankyrin_rpt"/>
</dbReference>
<feature type="region of interest" description="Disordered" evidence="4">
    <location>
        <begin position="642"/>
        <end position="670"/>
    </location>
</feature>
<feature type="compositionally biased region" description="Low complexity" evidence="4">
    <location>
        <begin position="1218"/>
        <end position="1233"/>
    </location>
</feature>
<feature type="compositionally biased region" description="Polar residues" evidence="4">
    <location>
        <begin position="1171"/>
        <end position="1185"/>
    </location>
</feature>
<dbReference type="InterPro" id="IPR009091">
    <property type="entry name" value="RCC1/BLIP-II"/>
</dbReference>
<feature type="repeat" description="RCC1" evidence="3">
    <location>
        <begin position="271"/>
        <end position="320"/>
    </location>
</feature>
<dbReference type="InterPro" id="IPR051625">
    <property type="entry name" value="Signaling_Regulatory_Domain"/>
</dbReference>
<feature type="compositionally biased region" description="Gly residues" evidence="4">
    <location>
        <begin position="1491"/>
        <end position="1510"/>
    </location>
</feature>
<dbReference type="SUPFAM" id="SSF54695">
    <property type="entry name" value="POZ domain"/>
    <property type="match status" value="1"/>
</dbReference>
<dbReference type="InterPro" id="IPR036770">
    <property type="entry name" value="Ankyrin_rpt-contain_sf"/>
</dbReference>
<dbReference type="Gene3D" id="1.25.40.20">
    <property type="entry name" value="Ankyrin repeat-containing domain"/>
    <property type="match status" value="1"/>
</dbReference>
<feature type="compositionally biased region" description="Acidic residues" evidence="4">
    <location>
        <begin position="655"/>
        <end position="667"/>
    </location>
</feature>
<evidence type="ECO:0000259" key="5">
    <source>
        <dbReference type="PROSITE" id="PS50097"/>
    </source>
</evidence>
<dbReference type="Proteomes" id="UP000245942">
    <property type="component" value="Unassembled WGS sequence"/>
</dbReference>
<feature type="repeat" description="RCC1" evidence="3">
    <location>
        <begin position="321"/>
        <end position="385"/>
    </location>
</feature>
<evidence type="ECO:0000256" key="1">
    <source>
        <dbReference type="ARBA" id="ARBA00022737"/>
    </source>
</evidence>
<feature type="region of interest" description="Disordered" evidence="4">
    <location>
        <begin position="37"/>
        <end position="56"/>
    </location>
</feature>
<dbReference type="Gene3D" id="2.130.10.30">
    <property type="entry name" value="Regulator of chromosome condensation 1/beta-lactamase-inhibitor protein II"/>
    <property type="match status" value="1"/>
</dbReference>
<dbReference type="Pfam" id="PF12796">
    <property type="entry name" value="Ank_2"/>
    <property type="match status" value="1"/>
</dbReference>
<dbReference type="InterPro" id="IPR000408">
    <property type="entry name" value="Reg_chr_condens"/>
</dbReference>
<gene>
    <name evidence="6" type="ORF">BCV69DRAFT_252100</name>
</gene>
<feature type="region of interest" description="Disordered" evidence="4">
    <location>
        <begin position="1159"/>
        <end position="1264"/>
    </location>
</feature>
<dbReference type="RefSeq" id="XP_025345866.1">
    <property type="nucleotide sequence ID" value="XM_025490459.1"/>
</dbReference>
<evidence type="ECO:0000256" key="4">
    <source>
        <dbReference type="SAM" id="MobiDB-lite"/>
    </source>
</evidence>
<feature type="region of interest" description="Disordered" evidence="4">
    <location>
        <begin position="1276"/>
        <end position="1557"/>
    </location>
</feature>
<keyword evidence="1" id="KW-0677">Repeat</keyword>
<dbReference type="PRINTS" id="PR00633">
    <property type="entry name" value="RCCNDNSATION"/>
</dbReference>
<feature type="compositionally biased region" description="Low complexity" evidence="4">
    <location>
        <begin position="42"/>
        <end position="56"/>
    </location>
</feature>
<keyword evidence="7" id="KW-1185">Reference proteome</keyword>
<dbReference type="PANTHER" id="PTHR22872">
    <property type="entry name" value="BTK-BINDING PROTEIN-RELATED"/>
    <property type="match status" value="1"/>
</dbReference>
<accession>A0A316TZU2</accession>
<dbReference type="PROSITE" id="PS50088">
    <property type="entry name" value="ANK_REPEAT"/>
    <property type="match status" value="1"/>
</dbReference>
<feature type="repeat" description="RCC1" evidence="3">
    <location>
        <begin position="385"/>
        <end position="436"/>
    </location>
</feature>
<dbReference type="CDD" id="cd18186">
    <property type="entry name" value="BTB_POZ_ZBTB_KLHL-like"/>
    <property type="match status" value="1"/>
</dbReference>
<dbReference type="SMART" id="SM00248">
    <property type="entry name" value="ANK"/>
    <property type="match status" value="2"/>
</dbReference>
<dbReference type="PANTHER" id="PTHR22872:SF2">
    <property type="entry name" value="INHIBITOR OF BRUTON TYROSINE KINASE"/>
    <property type="match status" value="1"/>
</dbReference>
<dbReference type="GeneID" id="37012193"/>
<sequence length="1557" mass="165678">MAPSSNAGAGIPTLIDCWRVRDLQRFRAVLKGGPAAAGLNTSGHNQHASSSSYSKSPTYHSYGGNSYGSWNSSQIAPAPPSEVNRRDHYGRTALHLIASSDEGISTDFLLALLSHPSCNVNVQDGESGYTALHRALYHGNLHHALTLLRHTAIDVRLKDSEGLSAFDLYNSTVSGTNPAPPNLLADSGVRGNASPGDLYLWGSNRNYTLGLGDGNDRALPDSVLLKRPSVEGNEAQTSYTLPAGRQFDRITVKDVQMSKMHTVVVTNESSGNVWVAGIGSNGRLGRNASTQPTLTPLADFKETAASVAVGPDHTLIVTTSGNIYSFGLNKFGVLGYTLESGQGLVGSSGAGNVQITPRKIVGPLKKEEILGAAVSKLHSVAFSADSLYTWGSNTGQLGYDKTATPLQIQPRKVTSVTSQVRQVACTDHATALLLSTFDVLVYHGDLNFRLQFPMTRFSEKMSVFRPRQAQPKPSIAKITSSGSTFAALSDYGDLFTFSLGHPSEYATGSSVSSTATKRIPAPEPQLVWSVRKKFTAVRDVAISLDGSIILCTSSGHVFVRSRRSGEAASAGKPSSKTGNARAFKFAQTPLLQRVIKVATNESGGFAAIRGHPPVKDIRIKGNTLAEDMARSLPHITADIGVDVVSDEKAQTGPSDSEEEGDDSDDERGDSTIQRHSAIASLLAEAARRWDSAQDKYGPKALDPPTGCDMFIIAGGKYLPAHRAIVAARIPTIRHVLEHPGERGPRDAPEGVIVKRPRPDVTTMLLPQCSFHTGLFLLYYLYADDLPAIWTASVGMRADRQLSLAKVNRSTVQSQLKELASILALPALTPCLNSPVPRTPTSTLCTDLRSFFNSSVDCAVADSPLHDIELRLSDRTVPAHSVILRRSPFFTALLQPDWSSSRWSNGKIAIDLSHLRWNVLGVHLQYLYGDAASGEILDGRDKSMTQDEWIDYLTEILGASNELLLDRLKLICSSLLRARTSPNNIAALLTIADTFYALPLKEASLLYCAQNLESLLEGGMLDDLEHRMIRELAQFVKKKQDDRLHRSLQSDFLSALMVKHQDYHESLDIPPASLNLSCYKIGKRPPLPASSSRKGLRTPASPLASPELRPAVSQDSALFDMDEEFTSSPSLGAVVDRSLHSQRLQADAFQLPKALDGKSAAAPWLSKRPQNDLASTKARQASTAAAGSSDLRSIMAAEKSRASTGITTPLRPPGTPVIADASGSGAGDLAQQQLMASTSQDPNPSESVPSTTPSKGSPWKVVDTPPNLRHAAVMNELASPNPNRPPLRSGPAGGSSDQRTPSGSFPSPHLGPTFTPVKATAPSLSRSVSEAVWSRPGATPPPSSQRAPVSGRSHSTSQRTPAAPLSPSPSPSTIGMTFAEIQAQQVAAAVASEAMTPQKKSFAEIQAEDRKAEGERLRAEKERLEFEKWFEEESRRVKAEEKAASRQTGGSGSKEGKKKGKGGTANKQGDEAGNHNRGGGQPDRGGREGSAARGGRGGGSSRGGGSKGGKGASHAAPEPPSSAIPNGAKSSLQPRPADSATLSAAAPSFQPSASSSGK</sequence>
<dbReference type="InterPro" id="IPR000210">
    <property type="entry name" value="BTB/POZ_dom"/>
</dbReference>
<organism evidence="6 7">
    <name type="scientific">Pseudomicrostroma glucosiphilum</name>
    <dbReference type="NCBI Taxonomy" id="1684307"/>
    <lineage>
        <taxon>Eukaryota</taxon>
        <taxon>Fungi</taxon>
        <taxon>Dikarya</taxon>
        <taxon>Basidiomycota</taxon>
        <taxon>Ustilaginomycotina</taxon>
        <taxon>Exobasidiomycetes</taxon>
        <taxon>Microstromatales</taxon>
        <taxon>Microstromatales incertae sedis</taxon>
        <taxon>Pseudomicrostroma</taxon>
    </lineage>
</organism>
<feature type="compositionally biased region" description="Polar residues" evidence="4">
    <location>
        <begin position="1234"/>
        <end position="1254"/>
    </location>
</feature>
<dbReference type="Gene3D" id="3.30.710.10">
    <property type="entry name" value="Potassium Channel Kv1.1, Chain A"/>
    <property type="match status" value="2"/>
</dbReference>
<feature type="compositionally biased region" description="Low complexity" evidence="4">
    <location>
        <begin position="1381"/>
        <end position="1390"/>
    </location>
</feature>
<dbReference type="Pfam" id="PF13540">
    <property type="entry name" value="RCC1_2"/>
    <property type="match status" value="1"/>
</dbReference>
<keyword evidence="2" id="KW-0040">ANK repeat</keyword>
<dbReference type="STRING" id="1684307.A0A316TZU2"/>
<name>A0A316TZU2_9BASI</name>
<dbReference type="OrthoDB" id="1893551at2759"/>
<evidence type="ECO:0000313" key="6">
    <source>
        <dbReference type="EMBL" id="PWN18706.1"/>
    </source>
</evidence>
<dbReference type="PROSITE" id="PS50012">
    <property type="entry name" value="RCC1_3"/>
    <property type="match status" value="4"/>
</dbReference>
<dbReference type="Pfam" id="PF00415">
    <property type="entry name" value="RCC1"/>
    <property type="match status" value="1"/>
</dbReference>
<proteinExistence type="predicted"/>
<dbReference type="SUPFAM" id="SSF50985">
    <property type="entry name" value="RCC1/BLIP-II"/>
    <property type="match status" value="1"/>
</dbReference>
<protein>
    <recommendedName>
        <fullName evidence="5">BTB domain-containing protein</fullName>
    </recommendedName>
</protein>
<feature type="domain" description="BTB" evidence="5">
    <location>
        <begin position="707"/>
        <end position="785"/>
    </location>
</feature>
<evidence type="ECO:0000256" key="3">
    <source>
        <dbReference type="PROSITE-ProRule" id="PRU00235"/>
    </source>
</evidence>
<reference evidence="6 7" key="1">
    <citation type="journal article" date="2018" name="Mol. Biol. Evol.">
        <title>Broad Genomic Sampling Reveals a Smut Pathogenic Ancestry of the Fungal Clade Ustilaginomycotina.</title>
        <authorList>
            <person name="Kijpornyongpan T."/>
            <person name="Mondo S.J."/>
            <person name="Barry K."/>
            <person name="Sandor L."/>
            <person name="Lee J."/>
            <person name="Lipzen A."/>
            <person name="Pangilinan J."/>
            <person name="LaButti K."/>
            <person name="Hainaut M."/>
            <person name="Henrissat B."/>
            <person name="Grigoriev I.V."/>
            <person name="Spatafora J.W."/>
            <person name="Aime M.C."/>
        </authorList>
    </citation>
    <scope>NUCLEOTIDE SEQUENCE [LARGE SCALE GENOMIC DNA]</scope>
    <source>
        <strain evidence="6 7">MCA 4718</strain>
    </source>
</reference>